<feature type="transmembrane region" description="Helical" evidence="8">
    <location>
        <begin position="33"/>
        <end position="50"/>
    </location>
</feature>
<dbReference type="Gene3D" id="1.10.3730.20">
    <property type="match status" value="1"/>
</dbReference>
<name>A0ABT1HNV9_STRSD</name>
<reference evidence="9 10" key="1">
    <citation type="submission" date="2022-06" db="EMBL/GenBank/DDBJ databases">
        <title>Genomic Encyclopedia of Archaeal and Bacterial Type Strains, Phase II (KMG-II): from individual species to whole genera.</title>
        <authorList>
            <person name="Goeker M."/>
        </authorList>
    </citation>
    <scope>NUCLEOTIDE SEQUENCE [LARGE SCALE GENOMIC DNA]</scope>
    <source>
        <strain evidence="9 10">DSM 40477</strain>
    </source>
</reference>
<proteinExistence type="inferred from homology"/>
<dbReference type="EMBL" id="JAMTCP010000003">
    <property type="protein sequence ID" value="MCP2257188.1"/>
    <property type="molecule type" value="Genomic_DNA"/>
</dbReference>
<keyword evidence="10" id="KW-1185">Reference proteome</keyword>
<dbReference type="InterPro" id="IPR000390">
    <property type="entry name" value="Small_drug/metabolite_transptr"/>
</dbReference>
<feature type="transmembrane region" description="Helical" evidence="8">
    <location>
        <begin position="84"/>
        <end position="103"/>
    </location>
</feature>
<comment type="similarity">
    <text evidence="7">Belongs to the drug/metabolite transporter (DMT) superfamily. Small multidrug resistance (SMR) (TC 2.A.7.1) family.</text>
</comment>
<keyword evidence="2" id="KW-0813">Transport</keyword>
<sequence>MAWLVLVVSGVFETVWAAALSASHGLSRLVPSVVFGVALLISMVGLGYALRTVPVGTGYAVWVGIGAIGAAVYGMVALGEPASVGRIVCLVLIVAGVAGLKLLH</sequence>
<feature type="transmembrane region" description="Helical" evidence="8">
    <location>
        <begin position="59"/>
        <end position="78"/>
    </location>
</feature>
<dbReference type="SUPFAM" id="SSF103481">
    <property type="entry name" value="Multidrug resistance efflux transporter EmrE"/>
    <property type="match status" value="1"/>
</dbReference>
<dbReference type="RefSeq" id="WP_253668155.1">
    <property type="nucleotide sequence ID" value="NZ_JAMTCP010000003.1"/>
</dbReference>
<keyword evidence="5 8" id="KW-1133">Transmembrane helix</keyword>
<keyword evidence="3" id="KW-1003">Cell membrane</keyword>
<evidence type="ECO:0000256" key="6">
    <source>
        <dbReference type="ARBA" id="ARBA00023136"/>
    </source>
</evidence>
<evidence type="ECO:0000256" key="4">
    <source>
        <dbReference type="ARBA" id="ARBA00022692"/>
    </source>
</evidence>
<evidence type="ECO:0000256" key="5">
    <source>
        <dbReference type="ARBA" id="ARBA00022989"/>
    </source>
</evidence>
<dbReference type="PANTHER" id="PTHR30561:SF0">
    <property type="entry name" value="GUANIDINIUM EXPORTER"/>
    <property type="match status" value="1"/>
</dbReference>
<dbReference type="PANTHER" id="PTHR30561">
    <property type="entry name" value="SMR FAMILY PROTON-DEPENDENT DRUG EFFLUX TRANSPORTER SUGE"/>
    <property type="match status" value="1"/>
</dbReference>
<accession>A0ABT1HNV9</accession>
<keyword evidence="4 7" id="KW-0812">Transmembrane</keyword>
<comment type="subcellular location">
    <subcellularLocation>
        <location evidence="1 7">Cell membrane</location>
        <topology evidence="1 7">Multi-pass membrane protein</topology>
    </subcellularLocation>
</comment>
<dbReference type="InterPro" id="IPR037185">
    <property type="entry name" value="EmrE-like"/>
</dbReference>
<evidence type="ECO:0000256" key="2">
    <source>
        <dbReference type="ARBA" id="ARBA00022448"/>
    </source>
</evidence>
<evidence type="ECO:0000256" key="7">
    <source>
        <dbReference type="RuleBase" id="RU003942"/>
    </source>
</evidence>
<protein>
    <submittedName>
        <fullName evidence="9">Quaternary ammonium compound-resistance protein SugE</fullName>
    </submittedName>
</protein>
<evidence type="ECO:0000256" key="8">
    <source>
        <dbReference type="SAM" id="Phobius"/>
    </source>
</evidence>
<dbReference type="InterPro" id="IPR045324">
    <property type="entry name" value="Small_multidrug_res"/>
</dbReference>
<keyword evidence="6 8" id="KW-0472">Membrane</keyword>
<gene>
    <name evidence="9" type="ORF">LX15_000873</name>
</gene>
<dbReference type="Pfam" id="PF00893">
    <property type="entry name" value="Multi_Drug_Res"/>
    <property type="match status" value="1"/>
</dbReference>
<dbReference type="Proteomes" id="UP001205311">
    <property type="component" value="Unassembled WGS sequence"/>
</dbReference>
<evidence type="ECO:0000256" key="3">
    <source>
        <dbReference type="ARBA" id="ARBA00022475"/>
    </source>
</evidence>
<organism evidence="9 10">
    <name type="scientific">Streptoalloteichus tenebrarius (strain ATCC 17920 / DSM 40477 / JCM 4838 / CBS 697.72 / NBRC 16177 / NCIMB 11028 / NRRL B-12390 / A12253. 1 / ISP 5477)</name>
    <name type="common">Streptomyces tenebrarius</name>
    <dbReference type="NCBI Taxonomy" id="1933"/>
    <lineage>
        <taxon>Bacteria</taxon>
        <taxon>Bacillati</taxon>
        <taxon>Actinomycetota</taxon>
        <taxon>Actinomycetes</taxon>
        <taxon>Pseudonocardiales</taxon>
        <taxon>Pseudonocardiaceae</taxon>
        <taxon>Streptoalloteichus</taxon>
    </lineage>
</organism>
<evidence type="ECO:0000313" key="9">
    <source>
        <dbReference type="EMBL" id="MCP2257188.1"/>
    </source>
</evidence>
<evidence type="ECO:0000313" key="10">
    <source>
        <dbReference type="Proteomes" id="UP001205311"/>
    </source>
</evidence>
<evidence type="ECO:0000256" key="1">
    <source>
        <dbReference type="ARBA" id="ARBA00004651"/>
    </source>
</evidence>
<comment type="caution">
    <text evidence="9">The sequence shown here is derived from an EMBL/GenBank/DDBJ whole genome shotgun (WGS) entry which is preliminary data.</text>
</comment>